<evidence type="ECO:0000313" key="3">
    <source>
        <dbReference type="Proteomes" id="UP000287033"/>
    </source>
</evidence>
<sequence>MALSLEDRLHPFGCCELRGWRGHLAPPLRLVALCLEDRRALLLLELKPEPGCVSECSPPRAERERERRGKKKERPAGVGGSVASGAKDSL</sequence>
<organism evidence="2 3">
    <name type="scientific">Chiloscyllium punctatum</name>
    <name type="common">Brownbanded bambooshark</name>
    <name type="synonym">Hemiscyllium punctatum</name>
    <dbReference type="NCBI Taxonomy" id="137246"/>
    <lineage>
        <taxon>Eukaryota</taxon>
        <taxon>Metazoa</taxon>
        <taxon>Chordata</taxon>
        <taxon>Craniata</taxon>
        <taxon>Vertebrata</taxon>
        <taxon>Chondrichthyes</taxon>
        <taxon>Elasmobranchii</taxon>
        <taxon>Galeomorphii</taxon>
        <taxon>Galeoidea</taxon>
        <taxon>Orectolobiformes</taxon>
        <taxon>Hemiscylliidae</taxon>
        <taxon>Chiloscyllium</taxon>
    </lineage>
</organism>
<dbReference type="AlphaFoldDB" id="A0A401T7B6"/>
<accession>A0A401T7B6</accession>
<keyword evidence="3" id="KW-1185">Reference proteome</keyword>
<evidence type="ECO:0000256" key="1">
    <source>
        <dbReference type="SAM" id="MobiDB-lite"/>
    </source>
</evidence>
<dbReference type="Proteomes" id="UP000287033">
    <property type="component" value="Unassembled WGS sequence"/>
</dbReference>
<comment type="caution">
    <text evidence="2">The sequence shown here is derived from an EMBL/GenBank/DDBJ whole genome shotgun (WGS) entry which is preliminary data.</text>
</comment>
<dbReference type="EMBL" id="BEZZ01001198">
    <property type="protein sequence ID" value="GCC38512.1"/>
    <property type="molecule type" value="Genomic_DNA"/>
</dbReference>
<reference evidence="2 3" key="1">
    <citation type="journal article" date="2018" name="Nat. Ecol. Evol.">
        <title>Shark genomes provide insights into elasmobranch evolution and the origin of vertebrates.</title>
        <authorList>
            <person name="Hara Y"/>
            <person name="Yamaguchi K"/>
            <person name="Onimaru K"/>
            <person name="Kadota M"/>
            <person name="Koyanagi M"/>
            <person name="Keeley SD"/>
            <person name="Tatsumi K"/>
            <person name="Tanaka K"/>
            <person name="Motone F"/>
            <person name="Kageyama Y"/>
            <person name="Nozu R"/>
            <person name="Adachi N"/>
            <person name="Nishimura O"/>
            <person name="Nakagawa R"/>
            <person name="Tanegashima C"/>
            <person name="Kiyatake I"/>
            <person name="Matsumoto R"/>
            <person name="Murakumo K"/>
            <person name="Nishida K"/>
            <person name="Terakita A"/>
            <person name="Kuratani S"/>
            <person name="Sato K"/>
            <person name="Hyodo S Kuraku.S."/>
        </authorList>
    </citation>
    <scope>NUCLEOTIDE SEQUENCE [LARGE SCALE GENOMIC DNA]</scope>
</reference>
<proteinExistence type="predicted"/>
<protein>
    <submittedName>
        <fullName evidence="2">Uncharacterized protein</fullName>
    </submittedName>
</protein>
<evidence type="ECO:0000313" key="2">
    <source>
        <dbReference type="EMBL" id="GCC38512.1"/>
    </source>
</evidence>
<feature type="region of interest" description="Disordered" evidence="1">
    <location>
        <begin position="52"/>
        <end position="90"/>
    </location>
</feature>
<gene>
    <name evidence="2" type="ORF">chiPu_0017026</name>
</gene>
<name>A0A401T7B6_CHIPU</name>